<evidence type="ECO:0000313" key="1">
    <source>
        <dbReference type="EMBL" id="MDN3708167.1"/>
    </source>
</evidence>
<dbReference type="Proteomes" id="UP001242368">
    <property type="component" value="Unassembled WGS sequence"/>
</dbReference>
<dbReference type="RefSeq" id="WP_290364049.1">
    <property type="nucleotide sequence ID" value="NZ_JAUFQU010000001.1"/>
</dbReference>
<organism evidence="1 2">
    <name type="scientific">Paenimyroides ceti</name>
    <dbReference type="NCBI Taxonomy" id="395087"/>
    <lineage>
        <taxon>Bacteria</taxon>
        <taxon>Pseudomonadati</taxon>
        <taxon>Bacteroidota</taxon>
        <taxon>Flavobacteriia</taxon>
        <taxon>Flavobacteriales</taxon>
        <taxon>Flavobacteriaceae</taxon>
        <taxon>Paenimyroides</taxon>
    </lineage>
</organism>
<keyword evidence="2" id="KW-1185">Reference proteome</keyword>
<evidence type="ECO:0000313" key="2">
    <source>
        <dbReference type="Proteomes" id="UP001242368"/>
    </source>
</evidence>
<proteinExistence type="predicted"/>
<dbReference type="PROSITE" id="PS51257">
    <property type="entry name" value="PROKAR_LIPOPROTEIN"/>
    <property type="match status" value="1"/>
</dbReference>
<protein>
    <submittedName>
        <fullName evidence="1">Uncharacterized protein</fullName>
    </submittedName>
</protein>
<reference evidence="2" key="1">
    <citation type="journal article" date="2019" name="Int. J. Syst. Evol. Microbiol.">
        <title>The Global Catalogue of Microorganisms (GCM) 10K type strain sequencing project: providing services to taxonomists for standard genome sequencing and annotation.</title>
        <authorList>
            <consortium name="The Broad Institute Genomics Platform"/>
            <consortium name="The Broad Institute Genome Sequencing Center for Infectious Disease"/>
            <person name="Wu L."/>
            <person name="Ma J."/>
        </authorList>
    </citation>
    <scope>NUCLEOTIDE SEQUENCE [LARGE SCALE GENOMIC DNA]</scope>
    <source>
        <strain evidence="2">CECT 7184</strain>
    </source>
</reference>
<name>A0ABT8CUI6_9FLAO</name>
<accession>A0ABT8CUI6</accession>
<comment type="caution">
    <text evidence="1">The sequence shown here is derived from an EMBL/GenBank/DDBJ whole genome shotgun (WGS) entry which is preliminary data.</text>
</comment>
<dbReference type="EMBL" id="JAUFQU010000001">
    <property type="protein sequence ID" value="MDN3708167.1"/>
    <property type="molecule type" value="Genomic_DNA"/>
</dbReference>
<gene>
    <name evidence="1" type="ORF">QW060_13735</name>
</gene>
<sequence length="199" mass="22156">MKKIYLYAVAITLAFASCDVNDEQAQESMDYQSKTTSQAQVDVATLYKDLIHTYNAPAVMTNPIALASFQDHALNNAVFRSIAKEQDYNAINISEFETVLSSDTSLINTFSYRSIVKSYILRIIDGEYNLNSVITNDVNLTKDERVFLINCYLVSNSTSDGTPNNWKKSKTIAFAYGHQKSLAQAIILAGAVEILNNQI</sequence>